<evidence type="ECO:0000313" key="2">
    <source>
        <dbReference type="Proteomes" id="UP000233100"/>
    </source>
</evidence>
<reference evidence="1" key="2">
    <citation type="submission" date="2025-08" db="UniProtKB">
        <authorList>
            <consortium name="Ensembl"/>
        </authorList>
    </citation>
    <scope>IDENTIFICATION</scope>
</reference>
<dbReference type="Ensembl" id="ENSMFAT00000091402.1">
    <property type="protein sequence ID" value="ENSMFAP00000060892.1"/>
    <property type="gene ID" value="ENSMFAG00000054189.1"/>
</dbReference>
<reference evidence="1" key="3">
    <citation type="submission" date="2025-09" db="UniProtKB">
        <authorList>
            <consortium name="Ensembl"/>
        </authorList>
    </citation>
    <scope>IDENTIFICATION</scope>
</reference>
<proteinExistence type="predicted"/>
<dbReference type="GeneTree" id="ENSGT00910000147653"/>
<keyword evidence="2" id="KW-1185">Reference proteome</keyword>
<evidence type="ECO:0000313" key="1">
    <source>
        <dbReference type="Ensembl" id="ENSMFAP00000060892.1"/>
    </source>
</evidence>
<protein>
    <submittedName>
        <fullName evidence="1">Uncharacterized protein</fullName>
    </submittedName>
</protein>
<reference evidence="1 2" key="1">
    <citation type="submission" date="2013-03" db="EMBL/GenBank/DDBJ databases">
        <authorList>
            <person name="Warren W."/>
            <person name="Wilson R.K."/>
        </authorList>
    </citation>
    <scope>NUCLEOTIDE SEQUENCE</scope>
</reference>
<accession>A0A7N9D5Q0</accession>
<name>A0A7N9D5Q0_MACFA</name>
<dbReference type="Proteomes" id="UP000233100">
    <property type="component" value="Chromosome 9"/>
</dbReference>
<sequence length="71" mass="8191">MLSEGRGGQLLVDNCQMCLLSRKQWCRSHVSQLLRRLRQEDCLRPGIRLECSEPKLHHCTPAWATEQDSVS</sequence>
<dbReference type="AlphaFoldDB" id="A0A7N9D5Q0"/>
<organism evidence="1 2">
    <name type="scientific">Macaca fascicularis</name>
    <name type="common">Crab-eating macaque</name>
    <name type="synonym">Cynomolgus monkey</name>
    <dbReference type="NCBI Taxonomy" id="9541"/>
    <lineage>
        <taxon>Eukaryota</taxon>
        <taxon>Metazoa</taxon>
        <taxon>Chordata</taxon>
        <taxon>Craniata</taxon>
        <taxon>Vertebrata</taxon>
        <taxon>Euteleostomi</taxon>
        <taxon>Mammalia</taxon>
        <taxon>Eutheria</taxon>
        <taxon>Euarchontoglires</taxon>
        <taxon>Primates</taxon>
        <taxon>Haplorrhini</taxon>
        <taxon>Catarrhini</taxon>
        <taxon>Cercopithecidae</taxon>
        <taxon>Cercopithecinae</taxon>
        <taxon>Macaca</taxon>
    </lineage>
</organism>